<dbReference type="RefSeq" id="WP_014107132.1">
    <property type="nucleotide sequence ID" value="NC_016041.1"/>
</dbReference>
<dbReference type="AlphaFoldDB" id="G4QEZ0"/>
<dbReference type="Gene3D" id="3.40.630.30">
    <property type="match status" value="1"/>
</dbReference>
<keyword evidence="1" id="KW-0808">Transferase</keyword>
<name>G4QEZ0_GLANF</name>
<accession>G4QEZ0</accession>
<dbReference type="Proteomes" id="UP000009282">
    <property type="component" value="Chromosome"/>
</dbReference>
<protein>
    <submittedName>
        <fullName evidence="1">Acetyltransferase, GNAT family protein</fullName>
    </submittedName>
</protein>
<organism evidence="1 2">
    <name type="scientific">Glaciecola nitratireducens (strain JCM 12485 / KCTC 12276 / FR1064)</name>
    <dbReference type="NCBI Taxonomy" id="1085623"/>
    <lineage>
        <taxon>Bacteria</taxon>
        <taxon>Pseudomonadati</taxon>
        <taxon>Pseudomonadota</taxon>
        <taxon>Gammaproteobacteria</taxon>
        <taxon>Alteromonadales</taxon>
        <taxon>Alteromonadaceae</taxon>
        <taxon>Brumicola</taxon>
    </lineage>
</organism>
<keyword evidence="2" id="KW-1185">Reference proteome</keyword>
<dbReference type="KEGG" id="gni:GNIT_0099"/>
<dbReference type="eggNOG" id="COG1246">
    <property type="taxonomic scope" value="Bacteria"/>
</dbReference>
<dbReference type="EMBL" id="CP003060">
    <property type="protein sequence ID" value="AEP28253.1"/>
    <property type="molecule type" value="Genomic_DNA"/>
</dbReference>
<reference evidence="1 2" key="1">
    <citation type="journal article" date="2011" name="J. Bacteriol.">
        <title>Complete genome sequence of seawater bacterium Glaciecola nitratireducens FR1064T.</title>
        <authorList>
            <person name="Bian F."/>
            <person name="Qin Q.L."/>
            <person name="Xie B.B."/>
            <person name="Shu Y.L."/>
            <person name="Zhang X.Y."/>
            <person name="Yu Y."/>
            <person name="Chen B."/>
            <person name="Chen X.L."/>
            <person name="Zhou B.C."/>
            <person name="Zhang Y.Z."/>
        </authorList>
    </citation>
    <scope>NUCLEOTIDE SEQUENCE [LARGE SCALE GENOMIC DNA]</scope>
    <source>
        <strain evidence="2">JCM 12485 / KCTC 12276 / FR1064</strain>
    </source>
</reference>
<sequence length="208" mass="22926">MTINYIQLSPAHFEAIIHLGNQVHGDNYLDKSSLLDLYERSWSNNINASWVAVLPTDEKTVSTDTVARNTADGYLIGFRLTVAPDRWTADEWCSPTDWGVPKEQVCYLKCNTVDSAMRGRGVGSTLLKKSIVSSQQQGALAGVAHIWLASPGNSAFAYFTACGGELVKKHPNKWQQHSIEDNYECPVCGALCICTAAEMILRFNKLPS</sequence>
<dbReference type="HOGENOM" id="CLU_1432782_0_0_6"/>
<evidence type="ECO:0000313" key="2">
    <source>
        <dbReference type="Proteomes" id="UP000009282"/>
    </source>
</evidence>
<evidence type="ECO:0000313" key="1">
    <source>
        <dbReference type="EMBL" id="AEP28253.1"/>
    </source>
</evidence>
<dbReference type="InterPro" id="IPR016181">
    <property type="entry name" value="Acyl_CoA_acyltransferase"/>
</dbReference>
<dbReference type="OrthoDB" id="6321659at2"/>
<dbReference type="GO" id="GO:0016740">
    <property type="term" value="F:transferase activity"/>
    <property type="evidence" value="ECO:0007669"/>
    <property type="project" value="UniProtKB-KW"/>
</dbReference>
<dbReference type="SUPFAM" id="SSF55729">
    <property type="entry name" value="Acyl-CoA N-acyltransferases (Nat)"/>
    <property type="match status" value="1"/>
</dbReference>
<dbReference type="STRING" id="1085623.GNIT_0099"/>
<gene>
    <name evidence="1" type="ordered locus">GNIT_0099</name>
</gene>
<proteinExistence type="predicted"/>